<keyword evidence="5 6" id="KW-0456">Lyase</keyword>
<proteinExistence type="inferred from homology"/>
<evidence type="ECO:0000313" key="8">
    <source>
        <dbReference type="EMBL" id="GFH05141.1"/>
    </source>
</evidence>
<dbReference type="EMBL" id="BLLB01000002">
    <property type="protein sequence ID" value="GFH05141.1"/>
    <property type="molecule type" value="Genomic_DNA"/>
</dbReference>
<keyword evidence="4 6" id="KW-0501">Molybdenum cofactor biosynthesis</keyword>
<evidence type="ECO:0000256" key="5">
    <source>
        <dbReference type="ARBA" id="ARBA00023239"/>
    </source>
</evidence>
<feature type="binding site" evidence="6">
    <location>
        <begin position="123"/>
        <end position="124"/>
    </location>
    <ligand>
        <name>substrate</name>
    </ligand>
</feature>
<dbReference type="SUPFAM" id="SSF55040">
    <property type="entry name" value="Molybdenum cofactor biosynthesis protein C, MoaC"/>
    <property type="match status" value="1"/>
</dbReference>
<dbReference type="InterPro" id="IPR036522">
    <property type="entry name" value="MoaC_sf"/>
</dbReference>
<dbReference type="InterPro" id="IPR050105">
    <property type="entry name" value="MoCo_biosynth_MoaA/MoaC"/>
</dbReference>
<accession>A0A7I9ZVT4</accession>
<comment type="catalytic activity">
    <reaction evidence="1 6">
        <text>(8S)-3',8-cyclo-7,8-dihydroguanosine 5'-triphosphate = cyclic pyranopterin phosphate + diphosphate</text>
        <dbReference type="Rhea" id="RHEA:49580"/>
        <dbReference type="ChEBI" id="CHEBI:33019"/>
        <dbReference type="ChEBI" id="CHEBI:59648"/>
        <dbReference type="ChEBI" id="CHEBI:131766"/>
        <dbReference type="EC" id="4.6.1.17"/>
    </reaction>
</comment>
<reference evidence="8 9" key="1">
    <citation type="journal article" date="2019" name="Emerg. Microbes Infect.">
        <title>Comprehensive subspecies identification of 175 nontuberculous mycobacteria species based on 7547 genomic profiles.</title>
        <authorList>
            <person name="Matsumoto Y."/>
            <person name="Kinjo T."/>
            <person name="Motooka D."/>
            <person name="Nabeya D."/>
            <person name="Jung N."/>
            <person name="Uechi K."/>
            <person name="Horii T."/>
            <person name="Iida T."/>
            <person name="Fujita J."/>
            <person name="Nakamura S."/>
        </authorList>
    </citation>
    <scope>NUCLEOTIDE SEQUENCE [LARGE SCALE GENOMIC DNA]</scope>
    <source>
        <strain evidence="8 9">JCM 30996</strain>
    </source>
</reference>
<comment type="pathway">
    <text evidence="2 6">Cofactor biosynthesis; molybdopterin biosynthesis.</text>
</comment>
<comment type="subunit">
    <text evidence="6">Homohexamer; trimer of dimers.</text>
</comment>
<dbReference type="NCBIfam" id="NF006870">
    <property type="entry name" value="PRK09364.1"/>
    <property type="match status" value="1"/>
</dbReference>
<gene>
    <name evidence="6 8" type="primary">moaC</name>
    <name evidence="8" type="ORF">MHIP_56240</name>
</gene>
<dbReference type="CDD" id="cd01420">
    <property type="entry name" value="MoaC_PE"/>
    <property type="match status" value="1"/>
</dbReference>
<evidence type="ECO:0000256" key="3">
    <source>
        <dbReference type="ARBA" id="ARBA00012575"/>
    </source>
</evidence>
<evidence type="ECO:0000256" key="2">
    <source>
        <dbReference type="ARBA" id="ARBA00005046"/>
    </source>
</evidence>
<dbReference type="InterPro" id="IPR047594">
    <property type="entry name" value="MoaC_bact/euk"/>
</dbReference>
<evidence type="ECO:0000256" key="6">
    <source>
        <dbReference type="HAMAP-Rule" id="MF_01224"/>
    </source>
</evidence>
<evidence type="ECO:0000256" key="1">
    <source>
        <dbReference type="ARBA" id="ARBA00001637"/>
    </source>
</evidence>
<comment type="function">
    <text evidence="6">Catalyzes the conversion of (8S)-3',8-cyclo-7,8-dihydroguanosine 5'-triphosphate to cyclic pyranopterin monophosphate (cPMP).</text>
</comment>
<sequence length="167" mass="17371">MGPVDSDGHSDLSHLDESGAAHMVDVTTKDVTKRVAVAAGTVHTRPDVVAMISANGLPKGDALATARVAGILAAKRTSELIPLCHPLAITGVDVEFTMGDADDPGSVGITATVRTTDRTGVEMEALTAVSVAALTIYDMIKAVDRSARIDDVRVVRKEGGKTGPWVR</sequence>
<dbReference type="PANTHER" id="PTHR22960:SF29">
    <property type="entry name" value="CYCLIC PYRANOPTERIN MONOPHOSPHATE SYNTHASE"/>
    <property type="match status" value="1"/>
</dbReference>
<dbReference type="GO" id="GO:0006777">
    <property type="term" value="P:Mo-molybdopterin cofactor biosynthetic process"/>
    <property type="evidence" value="ECO:0007669"/>
    <property type="project" value="UniProtKB-UniRule"/>
</dbReference>
<dbReference type="InterPro" id="IPR023045">
    <property type="entry name" value="MoaC"/>
</dbReference>
<protein>
    <recommendedName>
        <fullName evidence="3 6">Cyclic pyranopterin monophosphate synthase</fullName>
        <ecNumber evidence="3 6">4.6.1.17</ecNumber>
    </recommendedName>
    <alternativeName>
        <fullName evidence="6">Molybdenum cofactor biosynthesis protein C</fullName>
    </alternativeName>
</protein>
<organism evidence="8 9">
    <name type="scientific">Mycolicibacterium hippocampi</name>
    <dbReference type="NCBI Taxonomy" id="659824"/>
    <lineage>
        <taxon>Bacteria</taxon>
        <taxon>Bacillati</taxon>
        <taxon>Actinomycetota</taxon>
        <taxon>Actinomycetes</taxon>
        <taxon>Mycobacteriales</taxon>
        <taxon>Mycobacteriaceae</taxon>
        <taxon>Mycolicibacterium</taxon>
    </lineage>
</organism>
<evidence type="ECO:0000256" key="4">
    <source>
        <dbReference type="ARBA" id="ARBA00023150"/>
    </source>
</evidence>
<feature type="domain" description="Molybdopterin cofactor biosynthesis C (MoaC)" evidence="7">
    <location>
        <begin position="23"/>
        <end position="160"/>
    </location>
</feature>
<dbReference type="HAMAP" id="MF_01224_B">
    <property type="entry name" value="MoaC_B"/>
    <property type="match status" value="1"/>
</dbReference>
<dbReference type="GO" id="GO:0061799">
    <property type="term" value="F:cyclic pyranopterin monophosphate synthase activity"/>
    <property type="evidence" value="ECO:0007669"/>
    <property type="project" value="UniProtKB-UniRule"/>
</dbReference>
<dbReference type="AlphaFoldDB" id="A0A7I9ZVT4"/>
<dbReference type="Gene3D" id="3.30.70.640">
    <property type="entry name" value="Molybdopterin cofactor biosynthesis C (MoaC) domain"/>
    <property type="match status" value="1"/>
</dbReference>
<dbReference type="PANTHER" id="PTHR22960">
    <property type="entry name" value="MOLYBDOPTERIN COFACTOR SYNTHESIS PROTEIN A"/>
    <property type="match status" value="1"/>
</dbReference>
<evidence type="ECO:0000259" key="7">
    <source>
        <dbReference type="Pfam" id="PF01967"/>
    </source>
</evidence>
<dbReference type="Pfam" id="PF01967">
    <property type="entry name" value="MoaC"/>
    <property type="match status" value="1"/>
</dbReference>
<dbReference type="EC" id="4.6.1.17" evidence="3 6"/>
<comment type="similarity">
    <text evidence="6">Belongs to the MoaC family.</text>
</comment>
<feature type="active site" evidence="6">
    <location>
        <position position="138"/>
    </location>
</feature>
<name>A0A7I9ZVT4_9MYCO</name>
<dbReference type="InterPro" id="IPR002820">
    <property type="entry name" value="Mopterin_CF_biosynth-C_dom"/>
</dbReference>
<feature type="binding site" evidence="6">
    <location>
        <begin position="83"/>
        <end position="85"/>
    </location>
    <ligand>
        <name>substrate</name>
    </ligand>
</feature>
<dbReference type="NCBIfam" id="TIGR00581">
    <property type="entry name" value="moaC"/>
    <property type="match status" value="1"/>
</dbReference>
<comment type="caution">
    <text evidence="8">The sequence shown here is derived from an EMBL/GenBank/DDBJ whole genome shotgun (WGS) entry which is preliminary data.</text>
</comment>
<keyword evidence="9" id="KW-1185">Reference proteome</keyword>
<evidence type="ECO:0000313" key="9">
    <source>
        <dbReference type="Proteomes" id="UP000465304"/>
    </source>
</evidence>
<dbReference type="Proteomes" id="UP000465304">
    <property type="component" value="Unassembled WGS sequence"/>
</dbReference>
<dbReference type="UniPathway" id="UPA00344"/>